<gene>
    <name evidence="2" type="ORF">g.49975</name>
</gene>
<feature type="region of interest" description="Disordered" evidence="1">
    <location>
        <begin position="66"/>
        <end position="106"/>
    </location>
</feature>
<reference evidence="2" key="1">
    <citation type="submission" date="2015-11" db="EMBL/GenBank/DDBJ databases">
        <title>De novo transcriptome assembly of four potential Pierce s Disease insect vectors from Arizona vineyards.</title>
        <authorList>
            <person name="Tassone E.E."/>
        </authorList>
    </citation>
    <scope>NUCLEOTIDE SEQUENCE</scope>
</reference>
<feature type="region of interest" description="Disordered" evidence="1">
    <location>
        <begin position="1"/>
        <end position="30"/>
    </location>
</feature>
<protein>
    <submittedName>
        <fullName evidence="2">Uncharacterized protein</fullName>
    </submittedName>
</protein>
<sequence>CKHGATRRRAPHTYSAPTPAERSGGAAVPRPRCFRVTGGGSLTGPGLGQNLQSTVIGTCHAWRQSRRRTHHDFCTTATTNPTPAEHPKVRLESAPVVPRSPLPGRP</sequence>
<feature type="non-terminal residue" evidence="2">
    <location>
        <position position="1"/>
    </location>
</feature>
<accession>A0A1B6M009</accession>
<proteinExistence type="predicted"/>
<dbReference type="EMBL" id="GEBQ01010716">
    <property type="protein sequence ID" value="JAT29261.1"/>
    <property type="molecule type" value="Transcribed_RNA"/>
</dbReference>
<feature type="compositionally biased region" description="Basic residues" evidence="1">
    <location>
        <begin position="1"/>
        <end position="11"/>
    </location>
</feature>
<name>A0A1B6M009_9HEMI</name>
<organism evidence="2">
    <name type="scientific">Graphocephala atropunctata</name>
    <dbReference type="NCBI Taxonomy" id="36148"/>
    <lineage>
        <taxon>Eukaryota</taxon>
        <taxon>Metazoa</taxon>
        <taxon>Ecdysozoa</taxon>
        <taxon>Arthropoda</taxon>
        <taxon>Hexapoda</taxon>
        <taxon>Insecta</taxon>
        <taxon>Pterygota</taxon>
        <taxon>Neoptera</taxon>
        <taxon>Paraneoptera</taxon>
        <taxon>Hemiptera</taxon>
        <taxon>Auchenorrhyncha</taxon>
        <taxon>Membracoidea</taxon>
        <taxon>Cicadellidae</taxon>
        <taxon>Cicadellinae</taxon>
        <taxon>Cicadellini</taxon>
        <taxon>Graphocephala</taxon>
    </lineage>
</organism>
<evidence type="ECO:0000313" key="2">
    <source>
        <dbReference type="EMBL" id="JAT29261.1"/>
    </source>
</evidence>
<evidence type="ECO:0000256" key="1">
    <source>
        <dbReference type="SAM" id="MobiDB-lite"/>
    </source>
</evidence>
<dbReference type="AlphaFoldDB" id="A0A1B6M009"/>